<accession>A0A0C2Y0M1</accession>
<sequence length="142" mass="15883">MNDDNRRMLVVVDLRAYLYKDRCCVRGKKVDRVSAKGPPTRLSFHSFSPSVLAHTTLFLLLLVTPLDLFTYAALEGELSDATLNVSVPMCYRSRGRDTDSKDHAHFVLPRRSTQCTSAKGSRPTRDSSQTAKTTHLRRGNAA</sequence>
<reference evidence="2 3" key="1">
    <citation type="submission" date="2014-04" db="EMBL/GenBank/DDBJ databases">
        <authorList>
            <consortium name="DOE Joint Genome Institute"/>
            <person name="Kuo A."/>
            <person name="Gay G."/>
            <person name="Dore J."/>
            <person name="Kohler A."/>
            <person name="Nagy L.G."/>
            <person name="Floudas D."/>
            <person name="Copeland A."/>
            <person name="Barry K.W."/>
            <person name="Cichocki N."/>
            <person name="Veneault-Fourrey C."/>
            <person name="LaButti K."/>
            <person name="Lindquist E.A."/>
            <person name="Lipzen A."/>
            <person name="Lundell T."/>
            <person name="Morin E."/>
            <person name="Murat C."/>
            <person name="Sun H."/>
            <person name="Tunlid A."/>
            <person name="Henrissat B."/>
            <person name="Grigoriev I.V."/>
            <person name="Hibbett D.S."/>
            <person name="Martin F."/>
            <person name="Nordberg H.P."/>
            <person name="Cantor M.N."/>
            <person name="Hua S.X."/>
        </authorList>
    </citation>
    <scope>NUCLEOTIDE SEQUENCE [LARGE SCALE GENOMIC DNA]</scope>
    <source>
        <strain evidence="3">h7</strain>
    </source>
</reference>
<dbReference type="Proteomes" id="UP000053424">
    <property type="component" value="Unassembled WGS sequence"/>
</dbReference>
<protein>
    <submittedName>
        <fullName evidence="2">Uncharacterized protein</fullName>
    </submittedName>
</protein>
<organism evidence="2 3">
    <name type="scientific">Hebeloma cylindrosporum</name>
    <dbReference type="NCBI Taxonomy" id="76867"/>
    <lineage>
        <taxon>Eukaryota</taxon>
        <taxon>Fungi</taxon>
        <taxon>Dikarya</taxon>
        <taxon>Basidiomycota</taxon>
        <taxon>Agaricomycotina</taxon>
        <taxon>Agaricomycetes</taxon>
        <taxon>Agaricomycetidae</taxon>
        <taxon>Agaricales</taxon>
        <taxon>Agaricineae</taxon>
        <taxon>Hymenogastraceae</taxon>
        <taxon>Hebeloma</taxon>
    </lineage>
</organism>
<dbReference type="AlphaFoldDB" id="A0A0C2Y0M1"/>
<reference evidence="3" key="2">
    <citation type="submission" date="2015-01" db="EMBL/GenBank/DDBJ databases">
        <title>Evolutionary Origins and Diversification of the Mycorrhizal Mutualists.</title>
        <authorList>
            <consortium name="DOE Joint Genome Institute"/>
            <consortium name="Mycorrhizal Genomics Consortium"/>
            <person name="Kohler A."/>
            <person name="Kuo A."/>
            <person name="Nagy L.G."/>
            <person name="Floudas D."/>
            <person name="Copeland A."/>
            <person name="Barry K.W."/>
            <person name="Cichocki N."/>
            <person name="Veneault-Fourrey C."/>
            <person name="LaButti K."/>
            <person name="Lindquist E.A."/>
            <person name="Lipzen A."/>
            <person name="Lundell T."/>
            <person name="Morin E."/>
            <person name="Murat C."/>
            <person name="Riley R."/>
            <person name="Ohm R."/>
            <person name="Sun H."/>
            <person name="Tunlid A."/>
            <person name="Henrissat B."/>
            <person name="Grigoriev I.V."/>
            <person name="Hibbett D.S."/>
            <person name="Martin F."/>
        </authorList>
    </citation>
    <scope>NUCLEOTIDE SEQUENCE [LARGE SCALE GENOMIC DNA]</scope>
    <source>
        <strain evidence="3">h7</strain>
    </source>
</reference>
<name>A0A0C2Y0M1_HEBCY</name>
<feature type="region of interest" description="Disordered" evidence="1">
    <location>
        <begin position="111"/>
        <end position="142"/>
    </location>
</feature>
<dbReference type="EMBL" id="KN831896">
    <property type="protein sequence ID" value="KIM34637.1"/>
    <property type="molecule type" value="Genomic_DNA"/>
</dbReference>
<evidence type="ECO:0000313" key="2">
    <source>
        <dbReference type="EMBL" id="KIM34637.1"/>
    </source>
</evidence>
<gene>
    <name evidence="2" type="ORF">M413DRAFT_450140</name>
</gene>
<dbReference type="HOGENOM" id="CLU_1816027_0_0_1"/>
<keyword evidence="3" id="KW-1185">Reference proteome</keyword>
<evidence type="ECO:0000256" key="1">
    <source>
        <dbReference type="SAM" id="MobiDB-lite"/>
    </source>
</evidence>
<evidence type="ECO:0000313" key="3">
    <source>
        <dbReference type="Proteomes" id="UP000053424"/>
    </source>
</evidence>
<proteinExistence type="predicted"/>